<dbReference type="KEGG" id="spib:G8759_03345"/>
<keyword evidence="3" id="KW-1185">Reference proteome</keyword>
<reference evidence="2 3" key="1">
    <citation type="submission" date="2020-03" db="EMBL/GenBank/DDBJ databases">
        <authorList>
            <person name="Kim M.K."/>
        </authorList>
    </citation>
    <scope>NUCLEOTIDE SEQUENCE [LARGE SCALE GENOMIC DNA]</scope>
    <source>
        <strain evidence="2 3">BT328</strain>
    </source>
</reference>
<dbReference type="InterPro" id="IPR036514">
    <property type="entry name" value="SGNH_hydro_sf"/>
</dbReference>
<organism evidence="2 3">
    <name type="scientific">Spirosoma aureum</name>
    <dbReference type="NCBI Taxonomy" id="2692134"/>
    <lineage>
        <taxon>Bacteria</taxon>
        <taxon>Pseudomonadati</taxon>
        <taxon>Bacteroidota</taxon>
        <taxon>Cytophagia</taxon>
        <taxon>Cytophagales</taxon>
        <taxon>Cytophagaceae</taxon>
        <taxon>Spirosoma</taxon>
    </lineage>
</organism>
<dbReference type="EMBL" id="CP050063">
    <property type="protein sequence ID" value="QIP11729.1"/>
    <property type="molecule type" value="Genomic_DNA"/>
</dbReference>
<dbReference type="RefSeq" id="WP_167205193.1">
    <property type="nucleotide sequence ID" value="NZ_CP050063.1"/>
</dbReference>
<dbReference type="Pfam" id="PF13472">
    <property type="entry name" value="Lipase_GDSL_2"/>
    <property type="match status" value="1"/>
</dbReference>
<dbReference type="GO" id="GO:0016788">
    <property type="term" value="F:hydrolase activity, acting on ester bonds"/>
    <property type="evidence" value="ECO:0007669"/>
    <property type="project" value="UniProtKB-ARBA"/>
</dbReference>
<proteinExistence type="predicted"/>
<dbReference type="PROSITE" id="PS51257">
    <property type="entry name" value="PROKAR_LIPOPROTEIN"/>
    <property type="match status" value="1"/>
</dbReference>
<feature type="domain" description="SGNH hydrolase-type esterase" evidence="1">
    <location>
        <begin position="33"/>
        <end position="204"/>
    </location>
</feature>
<gene>
    <name evidence="2" type="ORF">G8759_03345</name>
</gene>
<dbReference type="SUPFAM" id="SSF52266">
    <property type="entry name" value="SGNH hydrolase"/>
    <property type="match status" value="1"/>
</dbReference>
<dbReference type="PANTHER" id="PTHR14209:SF19">
    <property type="entry name" value="ISOAMYL ACETATE-HYDROLYZING ESTERASE 1 HOMOLOG"/>
    <property type="match status" value="1"/>
</dbReference>
<evidence type="ECO:0000259" key="1">
    <source>
        <dbReference type="Pfam" id="PF13472"/>
    </source>
</evidence>
<protein>
    <submittedName>
        <fullName evidence="2">Sialate O-acetylesterase</fullName>
    </submittedName>
</protein>
<name>A0A6G9AHD7_9BACT</name>
<sequence length="218" mass="24191">MKKFFSSFLVGSIGLFLSGCTSDTTTPAEKIACIGTSITDGYVLPIDKTYPTQLQNLESSTPNKVLNYGVGGCAVLKKSDIPYWSAQKYQYALNWRPTIVIVEFGTNDSKKQNWQYKSEFKNDYLDLIKSFQKLSSAPKIYLCIPPPAFSKNFDVDSAVVKNEIAPLIRTIAKENNLETIDLYTLMLGKSSLFIDGIHPTAEGASLIANEVYKVITTK</sequence>
<evidence type="ECO:0000313" key="2">
    <source>
        <dbReference type="EMBL" id="QIP11729.1"/>
    </source>
</evidence>
<dbReference type="InterPro" id="IPR013830">
    <property type="entry name" value="SGNH_hydro"/>
</dbReference>
<dbReference type="Gene3D" id="3.40.50.1110">
    <property type="entry name" value="SGNH hydrolase"/>
    <property type="match status" value="1"/>
</dbReference>
<dbReference type="AlphaFoldDB" id="A0A6G9AHD7"/>
<evidence type="ECO:0000313" key="3">
    <source>
        <dbReference type="Proteomes" id="UP000501802"/>
    </source>
</evidence>
<dbReference type="Proteomes" id="UP000501802">
    <property type="component" value="Chromosome"/>
</dbReference>
<dbReference type="PANTHER" id="PTHR14209">
    <property type="entry name" value="ISOAMYL ACETATE-HYDROLYZING ESTERASE 1"/>
    <property type="match status" value="1"/>
</dbReference>
<dbReference type="InterPro" id="IPR045136">
    <property type="entry name" value="Iah1-like"/>
</dbReference>
<accession>A0A6G9AHD7</accession>